<evidence type="ECO:0000259" key="5">
    <source>
        <dbReference type="Pfam" id="PF08281"/>
    </source>
</evidence>
<evidence type="ECO:0000313" key="7">
    <source>
        <dbReference type="Proteomes" id="UP001597509"/>
    </source>
</evidence>
<dbReference type="Gene3D" id="1.10.10.10">
    <property type="entry name" value="Winged helix-like DNA-binding domain superfamily/Winged helix DNA-binding domain"/>
    <property type="match status" value="1"/>
</dbReference>
<evidence type="ECO:0000256" key="4">
    <source>
        <dbReference type="ARBA" id="ARBA00023163"/>
    </source>
</evidence>
<keyword evidence="2" id="KW-0805">Transcription regulation</keyword>
<evidence type="ECO:0000256" key="3">
    <source>
        <dbReference type="ARBA" id="ARBA00023082"/>
    </source>
</evidence>
<proteinExistence type="inferred from homology"/>
<feature type="domain" description="RNA polymerase sigma factor 70 region 4 type 2" evidence="5">
    <location>
        <begin position="126"/>
        <end position="177"/>
    </location>
</feature>
<dbReference type="InterPro" id="IPR039425">
    <property type="entry name" value="RNA_pol_sigma-70-like"/>
</dbReference>
<dbReference type="InterPro" id="IPR013325">
    <property type="entry name" value="RNA_pol_sigma_r2"/>
</dbReference>
<dbReference type="SUPFAM" id="SSF88659">
    <property type="entry name" value="Sigma3 and sigma4 domains of RNA polymerase sigma factors"/>
    <property type="match status" value="1"/>
</dbReference>
<dbReference type="InterPro" id="IPR014284">
    <property type="entry name" value="RNA_pol_sigma-70_dom"/>
</dbReference>
<dbReference type="PANTHER" id="PTHR43133:SF46">
    <property type="entry name" value="RNA POLYMERASE SIGMA-70 FACTOR ECF SUBFAMILY"/>
    <property type="match status" value="1"/>
</dbReference>
<dbReference type="SUPFAM" id="SSF88946">
    <property type="entry name" value="Sigma2 domain of RNA polymerase sigma factors"/>
    <property type="match status" value="1"/>
</dbReference>
<dbReference type="InterPro" id="IPR013324">
    <property type="entry name" value="RNA_pol_sigma_r3/r4-like"/>
</dbReference>
<name>A0ABW5YZU2_9SPHI</name>
<comment type="similarity">
    <text evidence="1">Belongs to the sigma-70 factor family. ECF subfamily.</text>
</comment>
<keyword evidence="7" id="KW-1185">Reference proteome</keyword>
<evidence type="ECO:0000313" key="6">
    <source>
        <dbReference type="EMBL" id="MFD2905962.1"/>
    </source>
</evidence>
<dbReference type="PANTHER" id="PTHR43133">
    <property type="entry name" value="RNA POLYMERASE ECF-TYPE SIGMA FACTO"/>
    <property type="match status" value="1"/>
</dbReference>
<dbReference type="EMBL" id="JBHUPE010000007">
    <property type="protein sequence ID" value="MFD2905962.1"/>
    <property type="molecule type" value="Genomic_DNA"/>
</dbReference>
<dbReference type="InterPro" id="IPR036388">
    <property type="entry name" value="WH-like_DNA-bd_sf"/>
</dbReference>
<keyword evidence="4" id="KW-0804">Transcription</keyword>
<sequence>MLGHSPSPFSWEELRYAIAMERDALAFKKLFLHFYKDLKIFGMGMVKSGPVVEDIIADIFLKVWSLEAGLMQIDQINTYLYKAVRNNAIKYLGRLPLQVDLSEIINFEYHVLTPEQVYISQEHITLIEAAIAQLPSKCRMAFTLVKDLDCSYKDAAEIMDISVHTVDRHMQLALKRLREVLGSKNITLNYSGL</sequence>
<dbReference type="Gene3D" id="1.10.1740.10">
    <property type="match status" value="1"/>
</dbReference>
<reference evidence="7" key="1">
    <citation type="journal article" date="2019" name="Int. J. Syst. Evol. Microbiol.">
        <title>The Global Catalogue of Microorganisms (GCM) 10K type strain sequencing project: providing services to taxonomists for standard genome sequencing and annotation.</title>
        <authorList>
            <consortium name="The Broad Institute Genomics Platform"/>
            <consortium name="The Broad Institute Genome Sequencing Center for Infectious Disease"/>
            <person name="Wu L."/>
            <person name="Ma J."/>
        </authorList>
    </citation>
    <scope>NUCLEOTIDE SEQUENCE [LARGE SCALE GENOMIC DNA]</scope>
    <source>
        <strain evidence="7">KCTC 22209</strain>
    </source>
</reference>
<dbReference type="Pfam" id="PF08281">
    <property type="entry name" value="Sigma70_r4_2"/>
    <property type="match status" value="1"/>
</dbReference>
<dbReference type="RefSeq" id="WP_380922930.1">
    <property type="nucleotide sequence ID" value="NZ_JBHUPE010000007.1"/>
</dbReference>
<evidence type="ECO:0000256" key="1">
    <source>
        <dbReference type="ARBA" id="ARBA00010641"/>
    </source>
</evidence>
<dbReference type="NCBIfam" id="TIGR02937">
    <property type="entry name" value="sigma70-ECF"/>
    <property type="match status" value="1"/>
</dbReference>
<gene>
    <name evidence="6" type="ORF">ACFS6I_18680</name>
</gene>
<accession>A0ABW5YZU2</accession>
<keyword evidence="3" id="KW-0731">Sigma factor</keyword>
<organism evidence="6 7">
    <name type="scientific">Sphingobacterium anhuiense</name>
    <dbReference type="NCBI Taxonomy" id="493780"/>
    <lineage>
        <taxon>Bacteria</taxon>
        <taxon>Pseudomonadati</taxon>
        <taxon>Bacteroidota</taxon>
        <taxon>Sphingobacteriia</taxon>
        <taxon>Sphingobacteriales</taxon>
        <taxon>Sphingobacteriaceae</taxon>
        <taxon>Sphingobacterium</taxon>
    </lineage>
</organism>
<protein>
    <submittedName>
        <fullName evidence="6">Sigma-70 family RNA polymerase sigma factor</fullName>
    </submittedName>
</protein>
<comment type="caution">
    <text evidence="6">The sequence shown here is derived from an EMBL/GenBank/DDBJ whole genome shotgun (WGS) entry which is preliminary data.</text>
</comment>
<dbReference type="InterPro" id="IPR013249">
    <property type="entry name" value="RNA_pol_sigma70_r4_t2"/>
</dbReference>
<dbReference type="Proteomes" id="UP001597509">
    <property type="component" value="Unassembled WGS sequence"/>
</dbReference>
<evidence type="ECO:0000256" key="2">
    <source>
        <dbReference type="ARBA" id="ARBA00023015"/>
    </source>
</evidence>